<sequence length="422" mass="46826">MRKIYLFLFISCLAAIEVNAQFSIGGEVRPRTEYRHGFKTLASEDAKPAFFTEQRSRLYFDYKSDKVSAKITFQDVRLWGGATQVYKSDAALTNVYEAWGQYNFTEALSIRVGRQALDYDNARILGNLGWAAQGRSHDLALFQWQKNQSKWHVGAAFNQEDVLSPSEPGRLKNTYYFLGGNYKTMQFSWFNQAFESGNVSFLVLNNGVQSAVDSAVYFSQTAGAYAVKKLGKVSLNGEAYYQFGKNPSGKSIGAFLLAANITYPVGKTPLTLGVDYLSGASSTSSKDNAFNPLYGTHHKFYGYMDYFYVGNGHGNVGIKDLYLTAKFKLSEKGALETGVHQFISGSEIPSADNSSYKTNLGTELDLVFSQAFNKDVLLHVGYSQMMATSSMEIIKPGGSSSSFNNWAWVMLTIKPTFFESAP</sequence>
<dbReference type="RefSeq" id="WP_317491169.1">
    <property type="nucleotide sequence ID" value="NZ_CP136051.1"/>
</dbReference>
<reference evidence="3 4" key="1">
    <citation type="journal article" date="2023" name="Microbiol. Resour. Announc.">
        <title>Complete Genome Sequence of Imperialibacter roseus strain P4T.</title>
        <authorList>
            <person name="Tizabi D.R."/>
            <person name="Bachvaroff T."/>
            <person name="Hill R.T."/>
        </authorList>
    </citation>
    <scope>NUCLEOTIDE SEQUENCE [LARGE SCALE GENOMIC DNA]</scope>
    <source>
        <strain evidence="3 4">P4T</strain>
    </source>
</reference>
<keyword evidence="4" id="KW-1185">Reference proteome</keyword>
<dbReference type="EMBL" id="CP136051">
    <property type="protein sequence ID" value="WOK08531.1"/>
    <property type="molecule type" value="Genomic_DNA"/>
</dbReference>
<gene>
    <name evidence="3" type="ORF">RT717_07770</name>
</gene>
<proteinExistence type="predicted"/>
<evidence type="ECO:0000256" key="1">
    <source>
        <dbReference type="SAM" id="SignalP"/>
    </source>
</evidence>
<name>A0ABZ0IV96_9BACT</name>
<evidence type="ECO:0000313" key="4">
    <source>
        <dbReference type="Proteomes" id="UP001302349"/>
    </source>
</evidence>
<evidence type="ECO:0000259" key="2">
    <source>
        <dbReference type="Pfam" id="PF13372"/>
    </source>
</evidence>
<dbReference type="InterPro" id="IPR025388">
    <property type="entry name" value="Alginate_export_dom"/>
</dbReference>
<feature type="signal peptide" evidence="1">
    <location>
        <begin position="1"/>
        <end position="20"/>
    </location>
</feature>
<dbReference type="Pfam" id="PF13372">
    <property type="entry name" value="Alginate_exp"/>
    <property type="match status" value="1"/>
</dbReference>
<keyword evidence="1" id="KW-0732">Signal</keyword>
<evidence type="ECO:0000313" key="3">
    <source>
        <dbReference type="EMBL" id="WOK08531.1"/>
    </source>
</evidence>
<feature type="chain" id="PRO_5047274473" evidence="1">
    <location>
        <begin position="21"/>
        <end position="422"/>
    </location>
</feature>
<protein>
    <submittedName>
        <fullName evidence="3">Alginate export family protein</fullName>
    </submittedName>
</protein>
<dbReference type="Proteomes" id="UP001302349">
    <property type="component" value="Chromosome"/>
</dbReference>
<feature type="domain" description="Alginate export" evidence="2">
    <location>
        <begin position="22"/>
        <end position="385"/>
    </location>
</feature>
<organism evidence="3 4">
    <name type="scientific">Imperialibacter roseus</name>
    <dbReference type="NCBI Taxonomy" id="1324217"/>
    <lineage>
        <taxon>Bacteria</taxon>
        <taxon>Pseudomonadati</taxon>
        <taxon>Bacteroidota</taxon>
        <taxon>Cytophagia</taxon>
        <taxon>Cytophagales</taxon>
        <taxon>Flammeovirgaceae</taxon>
        <taxon>Imperialibacter</taxon>
    </lineage>
</organism>
<accession>A0ABZ0IV96</accession>